<keyword evidence="4 7" id="KW-1133">Transmembrane helix</keyword>
<feature type="transmembrane region" description="Helical" evidence="7">
    <location>
        <begin position="524"/>
        <end position="549"/>
    </location>
</feature>
<feature type="transmembrane region" description="Helical" evidence="7">
    <location>
        <begin position="422"/>
        <end position="444"/>
    </location>
</feature>
<dbReference type="PANTHER" id="PTHR43124:SF8">
    <property type="entry name" value="INNER MEMBRANE TRANSPORT PROTEIN YDHP"/>
    <property type="match status" value="1"/>
</dbReference>
<dbReference type="EMBL" id="CADILN010000004">
    <property type="protein sequence ID" value="CAB4049709.1"/>
    <property type="molecule type" value="Genomic_DNA"/>
</dbReference>
<dbReference type="InterPro" id="IPR029045">
    <property type="entry name" value="ClpP/crotonase-like_dom_sf"/>
</dbReference>
<comment type="subcellular location">
    <subcellularLocation>
        <location evidence="1">Cell membrane</location>
        <topology evidence="1">Multi-pass membrane protein</topology>
    </subcellularLocation>
</comment>
<dbReference type="SUPFAM" id="SSF52096">
    <property type="entry name" value="ClpP/crotonase"/>
    <property type="match status" value="1"/>
</dbReference>
<dbReference type="InterPro" id="IPR011701">
    <property type="entry name" value="MFS"/>
</dbReference>
<feature type="transmembrane region" description="Helical" evidence="7">
    <location>
        <begin position="678"/>
        <end position="698"/>
    </location>
</feature>
<dbReference type="GO" id="GO:0005886">
    <property type="term" value="C:plasma membrane"/>
    <property type="evidence" value="ECO:0007669"/>
    <property type="project" value="UniProtKB-SubCell"/>
</dbReference>
<evidence type="ECO:0000256" key="5">
    <source>
        <dbReference type="ARBA" id="ARBA00023136"/>
    </source>
</evidence>
<feature type="domain" description="Major facilitator superfamily (MFS) profile" evidence="8">
    <location>
        <begin position="327"/>
        <end position="701"/>
    </location>
</feature>
<feature type="transmembrane region" description="Helical" evidence="7">
    <location>
        <begin position="586"/>
        <end position="606"/>
    </location>
</feature>
<evidence type="ECO:0000256" key="4">
    <source>
        <dbReference type="ARBA" id="ARBA00022989"/>
    </source>
</evidence>
<feature type="transmembrane region" description="Helical" evidence="7">
    <location>
        <begin position="481"/>
        <end position="503"/>
    </location>
</feature>
<evidence type="ECO:0000256" key="1">
    <source>
        <dbReference type="ARBA" id="ARBA00004651"/>
    </source>
</evidence>
<feature type="transmembrane region" description="Helical" evidence="7">
    <location>
        <begin position="360"/>
        <end position="386"/>
    </location>
</feature>
<evidence type="ECO:0000259" key="8">
    <source>
        <dbReference type="PROSITE" id="PS50850"/>
    </source>
</evidence>
<feature type="transmembrane region" description="Helical" evidence="7">
    <location>
        <begin position="393"/>
        <end position="416"/>
    </location>
</feature>
<feature type="transmembrane region" description="Helical" evidence="7">
    <location>
        <begin position="326"/>
        <end position="348"/>
    </location>
</feature>
<feature type="transmembrane region" description="Helical" evidence="7">
    <location>
        <begin position="555"/>
        <end position="574"/>
    </location>
</feature>
<evidence type="ECO:0000256" key="6">
    <source>
        <dbReference type="SAM" id="MobiDB-lite"/>
    </source>
</evidence>
<keyword evidence="2" id="KW-1003">Cell membrane</keyword>
<dbReference type="CDD" id="cd17324">
    <property type="entry name" value="MFS_NepI_like"/>
    <property type="match status" value="1"/>
</dbReference>
<dbReference type="AlphaFoldDB" id="A0A6J5K6L7"/>
<dbReference type="InterPro" id="IPR050189">
    <property type="entry name" value="MFS_Efflux_Transporters"/>
</dbReference>
<evidence type="ECO:0000256" key="7">
    <source>
        <dbReference type="SAM" id="Phobius"/>
    </source>
</evidence>
<feature type="transmembrane region" description="Helical" evidence="7">
    <location>
        <begin position="451"/>
        <end position="469"/>
    </location>
</feature>
<evidence type="ECO:0000256" key="3">
    <source>
        <dbReference type="ARBA" id="ARBA00022692"/>
    </source>
</evidence>
<reference evidence="9 10" key="1">
    <citation type="submission" date="2020-04" db="EMBL/GenBank/DDBJ databases">
        <authorList>
            <person name="De Canck E."/>
        </authorList>
    </citation>
    <scope>NUCLEOTIDE SEQUENCE [LARGE SCALE GENOMIC DNA]</scope>
    <source>
        <strain evidence="9 10">LMG 9964</strain>
    </source>
</reference>
<gene>
    <name evidence="9" type="primary">sotB_2</name>
    <name evidence="9" type="ORF">LMG9964_03369</name>
</gene>
<keyword evidence="3 7" id="KW-0812">Transmembrane</keyword>
<feature type="transmembrane region" description="Helical" evidence="7">
    <location>
        <begin position="653"/>
        <end position="672"/>
    </location>
</feature>
<dbReference type="Proteomes" id="UP000494102">
    <property type="component" value="Unassembled WGS sequence"/>
</dbReference>
<dbReference type="Pfam" id="PF00378">
    <property type="entry name" value="ECH_1"/>
    <property type="match status" value="1"/>
</dbReference>
<dbReference type="InterPro" id="IPR020846">
    <property type="entry name" value="MFS_dom"/>
</dbReference>
<evidence type="ECO:0000256" key="2">
    <source>
        <dbReference type="ARBA" id="ARBA00022475"/>
    </source>
</evidence>
<dbReference type="NCBIfam" id="NF006108">
    <property type="entry name" value="PRK08259.1"/>
    <property type="match status" value="1"/>
</dbReference>
<evidence type="ECO:0000313" key="9">
    <source>
        <dbReference type="EMBL" id="CAB4049709.1"/>
    </source>
</evidence>
<feature type="region of interest" description="Disordered" evidence="6">
    <location>
        <begin position="294"/>
        <end position="318"/>
    </location>
</feature>
<sequence length="711" mass="74414">MTDTRNFNEYVRIEPNYDNGVATIVLERAERRNAVDRHVADALGAAFQCFETEPAWRAAVLFGAGGTFCAGADLSALADETRRNEIHADGSGPGPMGPTRMNFTKPVVAAIAGYAVAGGLELAAMCDLRVVEENAVLGVFCRRVGIPLIDGGTIRLPRLIGVSRALDLILTGRAVSAQEALDFGLANRIVPKGGARSVAEQLAAELAAFPQAALLADRRPSSKTACWTISPRHCGAKAPADTGRSSTKVSQAPPALHKARDGTAKRSAKSNTCEQQLRRPQHYRFDLGRIPDCFAPARRPRSRPENARRPRDALRRADSQSVAMPLPLLALAVAAFGIGTTEFVIMGLLPNVARDLSVSIPAAGMLVSAYALGVTIGAPIVAIAVANMPRKKALMSLIGVFIVGNLLCALAPGYAVLMAARIVTAFCHGAFFGIGSVVAAGLVAPNRRAQAIALMFTGLTLANVLGVPLGTALGQAAGWRATFWAVTGIGIAAAVALAVCLPAKIEMQKASLVREFSVLKNPQVLMVLGISVLASASLFSTFTYITPILEDVTGFTPHAVTLVLLLFGLGLTVGSTLGGKLADWRLMPSLVAFLLAIVVILTIFAGTMHAEIPAMITIFAWGVLAFAIVPPLQMLIVDRASHAPNLASTLNQGAFNLGNATGAWLGGMAIGAGAPLTMLPWVGVATSIGALLLTLWSVSIDRRAQRVAMAG</sequence>
<feature type="compositionally biased region" description="Basic and acidic residues" evidence="6">
    <location>
        <begin position="302"/>
        <end position="318"/>
    </location>
</feature>
<dbReference type="CDD" id="cd06558">
    <property type="entry name" value="crotonase-like"/>
    <property type="match status" value="1"/>
</dbReference>
<dbReference type="PROSITE" id="PS50850">
    <property type="entry name" value="MFS"/>
    <property type="match status" value="1"/>
</dbReference>
<dbReference type="GO" id="GO:0022857">
    <property type="term" value="F:transmembrane transporter activity"/>
    <property type="evidence" value="ECO:0007669"/>
    <property type="project" value="InterPro"/>
</dbReference>
<protein>
    <submittedName>
        <fullName evidence="9">Sugar efflux transporter</fullName>
    </submittedName>
</protein>
<dbReference type="Gene3D" id="1.20.1250.20">
    <property type="entry name" value="MFS general substrate transporter like domains"/>
    <property type="match status" value="2"/>
</dbReference>
<dbReference type="PANTHER" id="PTHR43124">
    <property type="entry name" value="PURINE EFFLUX PUMP PBUE"/>
    <property type="match status" value="1"/>
</dbReference>
<dbReference type="InterPro" id="IPR001753">
    <property type="entry name" value="Enoyl-CoA_hydra/iso"/>
</dbReference>
<feature type="region of interest" description="Disordered" evidence="6">
    <location>
        <begin position="235"/>
        <end position="278"/>
    </location>
</feature>
<dbReference type="SUPFAM" id="SSF103473">
    <property type="entry name" value="MFS general substrate transporter"/>
    <property type="match status" value="1"/>
</dbReference>
<name>A0A6J5K6L7_9BURK</name>
<keyword evidence="5 7" id="KW-0472">Membrane</keyword>
<organism evidence="9 10">
    <name type="scientific">Paraburkholderia phenoliruptrix</name>
    <dbReference type="NCBI Taxonomy" id="252970"/>
    <lineage>
        <taxon>Bacteria</taxon>
        <taxon>Pseudomonadati</taxon>
        <taxon>Pseudomonadota</taxon>
        <taxon>Betaproteobacteria</taxon>
        <taxon>Burkholderiales</taxon>
        <taxon>Burkholderiaceae</taxon>
        <taxon>Paraburkholderia</taxon>
    </lineage>
</organism>
<dbReference type="GO" id="GO:0003824">
    <property type="term" value="F:catalytic activity"/>
    <property type="evidence" value="ECO:0007669"/>
    <property type="project" value="UniProtKB-ARBA"/>
</dbReference>
<dbReference type="Gene3D" id="3.90.226.10">
    <property type="entry name" value="2-enoyl-CoA Hydratase, Chain A, domain 1"/>
    <property type="match status" value="1"/>
</dbReference>
<dbReference type="Pfam" id="PF07690">
    <property type="entry name" value="MFS_1"/>
    <property type="match status" value="1"/>
</dbReference>
<accession>A0A6J5K6L7</accession>
<evidence type="ECO:0000313" key="10">
    <source>
        <dbReference type="Proteomes" id="UP000494102"/>
    </source>
</evidence>
<dbReference type="InterPro" id="IPR036259">
    <property type="entry name" value="MFS_trans_sf"/>
</dbReference>
<feature type="transmembrane region" description="Helical" evidence="7">
    <location>
        <begin position="612"/>
        <end position="632"/>
    </location>
</feature>
<proteinExistence type="predicted"/>